<dbReference type="RefSeq" id="WP_130757983.1">
    <property type="nucleotide sequence ID" value="NZ_BIFY01000082.1"/>
</dbReference>
<evidence type="ECO:0000313" key="3">
    <source>
        <dbReference type="Proteomes" id="UP000289660"/>
    </source>
</evidence>
<evidence type="ECO:0000313" key="2">
    <source>
        <dbReference type="EMBL" id="GCE61682.1"/>
    </source>
</evidence>
<evidence type="ECO:0000256" key="1">
    <source>
        <dbReference type="SAM" id="Coils"/>
    </source>
</evidence>
<organism evidence="2 3">
    <name type="scientific">Microcystis aeruginosa NIES-4285</name>
    <dbReference type="NCBI Taxonomy" id="2497681"/>
    <lineage>
        <taxon>Bacteria</taxon>
        <taxon>Bacillati</taxon>
        <taxon>Cyanobacteriota</taxon>
        <taxon>Cyanophyceae</taxon>
        <taxon>Oscillatoriophycideae</taxon>
        <taxon>Chroococcales</taxon>
        <taxon>Microcystaceae</taxon>
        <taxon>Microcystis</taxon>
    </lineage>
</organism>
<protein>
    <submittedName>
        <fullName evidence="2">Uncharacterized protein</fullName>
    </submittedName>
</protein>
<dbReference type="Proteomes" id="UP000289660">
    <property type="component" value="Unassembled WGS sequence"/>
</dbReference>
<feature type="coiled-coil region" evidence="1">
    <location>
        <begin position="247"/>
        <end position="274"/>
    </location>
</feature>
<accession>A0A402DHH2</accession>
<keyword evidence="1" id="KW-0175">Coiled coil</keyword>
<proteinExistence type="predicted"/>
<name>A0A402DHH2_MICAE</name>
<sequence length="333" mass="37722">MTIQDPRILITLLNDLIEELRYWKITARETLDQMSWHQRKSEEKVSQALYHASIIQDQAKNDQKLVDQANDEVAQLLSNCYQVLEKAQQNLAAAQNTQNQAQSTLNDWEYQLGIAIDWLRRAEARLELAINEREQAEFILSSAESELQSAQSALTSCQNSGYTDKDGQYHAPNCSGQQARVSQAQKKVQAAIARLNKAIEEEKAAREEVARAQARVNCCRNAVGYAQKAVYQANITLNYAHNALSFAERSLENADAARREVDRAQLEASNEQEMADLMSLAVNNARNFTEEARNDFKGAEKQGNSAQCLEIGVTREIEYRVESLIEFNRPFQF</sequence>
<dbReference type="EMBL" id="BIFY01000082">
    <property type="protein sequence ID" value="GCE61682.1"/>
    <property type="molecule type" value="Genomic_DNA"/>
</dbReference>
<comment type="caution">
    <text evidence="2">The sequence shown here is derived from an EMBL/GenBank/DDBJ whole genome shotgun (WGS) entry which is preliminary data.</text>
</comment>
<gene>
    <name evidence="2" type="ORF">MiAbB_03621</name>
</gene>
<reference evidence="3" key="1">
    <citation type="submission" date="2018-12" db="EMBL/GenBank/DDBJ databases">
        <title>Genome sequence of Microcystis aeruginosa NIES-4285.</title>
        <authorList>
            <person name="Tanabe Y."/>
        </authorList>
    </citation>
    <scope>NUCLEOTIDE SEQUENCE [LARGE SCALE GENOMIC DNA]</scope>
    <source>
        <strain evidence="3">NIES-4285</strain>
    </source>
</reference>
<dbReference type="AlphaFoldDB" id="A0A402DHH2"/>
<feature type="coiled-coil region" evidence="1">
    <location>
        <begin position="59"/>
        <end position="215"/>
    </location>
</feature>